<reference evidence="1 2" key="1">
    <citation type="journal article" date="2023" name="Elife">
        <title>Identification of key yeast species and microbe-microbe interactions impacting larval growth of Drosophila in the wild.</title>
        <authorList>
            <person name="Mure A."/>
            <person name="Sugiura Y."/>
            <person name="Maeda R."/>
            <person name="Honda K."/>
            <person name="Sakurai N."/>
            <person name="Takahashi Y."/>
            <person name="Watada M."/>
            <person name="Katoh T."/>
            <person name="Gotoh A."/>
            <person name="Gotoh Y."/>
            <person name="Taniguchi I."/>
            <person name="Nakamura K."/>
            <person name="Hayashi T."/>
            <person name="Katayama T."/>
            <person name="Uemura T."/>
            <person name="Hattori Y."/>
        </authorList>
    </citation>
    <scope>NUCLEOTIDE SEQUENCE [LARGE SCALE GENOMIC DNA]</scope>
    <source>
        <strain evidence="1 2">PK-24</strain>
    </source>
</reference>
<dbReference type="Proteomes" id="UP001378960">
    <property type="component" value="Unassembled WGS sequence"/>
</dbReference>
<evidence type="ECO:0000313" key="2">
    <source>
        <dbReference type="Proteomes" id="UP001378960"/>
    </source>
</evidence>
<protein>
    <submittedName>
        <fullName evidence="1">Uncharacterized protein</fullName>
    </submittedName>
</protein>
<gene>
    <name evidence="1" type="ORF">DAPK24_027820</name>
</gene>
<dbReference type="EMBL" id="BTGB01000003">
    <property type="protein sequence ID" value="GMM46207.1"/>
    <property type="molecule type" value="Genomic_DNA"/>
</dbReference>
<name>A0AAV5R5G6_PICKL</name>
<comment type="caution">
    <text evidence="1">The sequence shown here is derived from an EMBL/GenBank/DDBJ whole genome shotgun (WGS) entry which is preliminary data.</text>
</comment>
<accession>A0AAV5R5G6</accession>
<dbReference type="AlphaFoldDB" id="A0AAV5R5G6"/>
<evidence type="ECO:0000313" key="1">
    <source>
        <dbReference type="EMBL" id="GMM46207.1"/>
    </source>
</evidence>
<proteinExistence type="predicted"/>
<dbReference type="Gene3D" id="3.40.30.10">
    <property type="entry name" value="Glutaredoxin"/>
    <property type="match status" value="1"/>
</dbReference>
<keyword evidence="2" id="KW-1185">Reference proteome</keyword>
<organism evidence="1 2">
    <name type="scientific">Pichia kluyveri</name>
    <name type="common">Yeast</name>
    <dbReference type="NCBI Taxonomy" id="36015"/>
    <lineage>
        <taxon>Eukaryota</taxon>
        <taxon>Fungi</taxon>
        <taxon>Dikarya</taxon>
        <taxon>Ascomycota</taxon>
        <taxon>Saccharomycotina</taxon>
        <taxon>Pichiomycetes</taxon>
        <taxon>Pichiales</taxon>
        <taxon>Pichiaceae</taxon>
        <taxon>Pichia</taxon>
    </lineage>
</organism>
<sequence length="70" mass="8042">MIIAILWHLQHFNTNHTRANWINDLGNCIVVSIDGISFYTVDNYNEIFPLSKYLVLITSNGFELTETIAI</sequence>